<feature type="region of interest" description="Disordered" evidence="1">
    <location>
        <begin position="1"/>
        <end position="29"/>
    </location>
</feature>
<dbReference type="OMA" id="CESSRMR"/>
<accession>B8BBH9</accession>
<dbReference type="EMBL" id="CM000133">
    <property type="protein sequence ID" value="EEC83043.1"/>
    <property type="molecule type" value="Genomic_DNA"/>
</dbReference>
<dbReference type="Proteomes" id="UP000007015">
    <property type="component" value="Chromosome 8"/>
</dbReference>
<protein>
    <submittedName>
        <fullName evidence="2">Uncharacterized protein</fullName>
    </submittedName>
</protein>
<evidence type="ECO:0000313" key="3">
    <source>
        <dbReference type="Proteomes" id="UP000007015"/>
    </source>
</evidence>
<organism evidence="2 3">
    <name type="scientific">Oryza sativa subsp. indica</name>
    <name type="common">Rice</name>
    <dbReference type="NCBI Taxonomy" id="39946"/>
    <lineage>
        <taxon>Eukaryota</taxon>
        <taxon>Viridiplantae</taxon>
        <taxon>Streptophyta</taxon>
        <taxon>Embryophyta</taxon>
        <taxon>Tracheophyta</taxon>
        <taxon>Spermatophyta</taxon>
        <taxon>Magnoliopsida</taxon>
        <taxon>Liliopsida</taxon>
        <taxon>Poales</taxon>
        <taxon>Poaceae</taxon>
        <taxon>BOP clade</taxon>
        <taxon>Oryzoideae</taxon>
        <taxon>Oryzeae</taxon>
        <taxon>Oryzinae</taxon>
        <taxon>Oryza</taxon>
        <taxon>Oryza sativa</taxon>
    </lineage>
</organism>
<reference evidence="2 3" key="1">
    <citation type="journal article" date="2005" name="PLoS Biol.">
        <title>The genomes of Oryza sativa: a history of duplications.</title>
        <authorList>
            <person name="Yu J."/>
            <person name="Wang J."/>
            <person name="Lin W."/>
            <person name="Li S."/>
            <person name="Li H."/>
            <person name="Zhou J."/>
            <person name="Ni P."/>
            <person name="Dong W."/>
            <person name="Hu S."/>
            <person name="Zeng C."/>
            <person name="Zhang J."/>
            <person name="Zhang Y."/>
            <person name="Li R."/>
            <person name="Xu Z."/>
            <person name="Li S."/>
            <person name="Li X."/>
            <person name="Zheng H."/>
            <person name="Cong L."/>
            <person name="Lin L."/>
            <person name="Yin J."/>
            <person name="Geng J."/>
            <person name="Li G."/>
            <person name="Shi J."/>
            <person name="Liu J."/>
            <person name="Lv H."/>
            <person name="Li J."/>
            <person name="Wang J."/>
            <person name="Deng Y."/>
            <person name="Ran L."/>
            <person name="Shi X."/>
            <person name="Wang X."/>
            <person name="Wu Q."/>
            <person name="Li C."/>
            <person name="Ren X."/>
            <person name="Wang J."/>
            <person name="Wang X."/>
            <person name="Li D."/>
            <person name="Liu D."/>
            <person name="Zhang X."/>
            <person name="Ji Z."/>
            <person name="Zhao W."/>
            <person name="Sun Y."/>
            <person name="Zhang Z."/>
            <person name="Bao J."/>
            <person name="Han Y."/>
            <person name="Dong L."/>
            <person name="Ji J."/>
            <person name="Chen P."/>
            <person name="Wu S."/>
            <person name="Liu J."/>
            <person name="Xiao Y."/>
            <person name="Bu D."/>
            <person name="Tan J."/>
            <person name="Yang L."/>
            <person name="Ye C."/>
            <person name="Zhang J."/>
            <person name="Xu J."/>
            <person name="Zhou Y."/>
            <person name="Yu Y."/>
            <person name="Zhang B."/>
            <person name="Zhuang S."/>
            <person name="Wei H."/>
            <person name="Liu B."/>
            <person name="Lei M."/>
            <person name="Yu H."/>
            <person name="Li Y."/>
            <person name="Xu H."/>
            <person name="Wei S."/>
            <person name="He X."/>
            <person name="Fang L."/>
            <person name="Zhang Z."/>
            <person name="Zhang Y."/>
            <person name="Huang X."/>
            <person name="Su Z."/>
            <person name="Tong W."/>
            <person name="Li J."/>
            <person name="Tong Z."/>
            <person name="Li S."/>
            <person name="Ye J."/>
            <person name="Wang L."/>
            <person name="Fang L."/>
            <person name="Lei T."/>
            <person name="Chen C."/>
            <person name="Chen H."/>
            <person name="Xu Z."/>
            <person name="Li H."/>
            <person name="Huang H."/>
            <person name="Zhang F."/>
            <person name="Xu H."/>
            <person name="Li N."/>
            <person name="Zhao C."/>
            <person name="Li S."/>
            <person name="Dong L."/>
            <person name="Huang Y."/>
            <person name="Li L."/>
            <person name="Xi Y."/>
            <person name="Qi Q."/>
            <person name="Li W."/>
            <person name="Zhang B."/>
            <person name="Hu W."/>
            <person name="Zhang Y."/>
            <person name="Tian X."/>
            <person name="Jiao Y."/>
            <person name="Liang X."/>
            <person name="Jin J."/>
            <person name="Gao L."/>
            <person name="Zheng W."/>
            <person name="Hao B."/>
            <person name="Liu S."/>
            <person name="Wang W."/>
            <person name="Yuan L."/>
            <person name="Cao M."/>
            <person name="McDermott J."/>
            <person name="Samudrala R."/>
            <person name="Wang J."/>
            <person name="Wong G.K."/>
            <person name="Yang H."/>
        </authorList>
    </citation>
    <scope>NUCLEOTIDE SEQUENCE [LARGE SCALE GENOMIC DNA]</scope>
    <source>
        <strain evidence="3">cv. 93-11</strain>
    </source>
</reference>
<evidence type="ECO:0000256" key="1">
    <source>
        <dbReference type="SAM" id="MobiDB-lite"/>
    </source>
</evidence>
<dbReference type="HOGENOM" id="CLU_145688_0_0_1"/>
<feature type="compositionally biased region" description="Basic and acidic residues" evidence="1">
    <location>
        <begin position="12"/>
        <end position="22"/>
    </location>
</feature>
<gene>
    <name evidence="2" type="ORF">OsI_28139</name>
</gene>
<proteinExistence type="predicted"/>
<dbReference type="Gramene" id="BGIOSGA028137-TA">
    <property type="protein sequence ID" value="BGIOSGA028137-PA"/>
    <property type="gene ID" value="BGIOSGA028137"/>
</dbReference>
<dbReference type="AlphaFoldDB" id="B8BBH9"/>
<sequence length="164" mass="17259">MTTGLLAQVPAETEKEKCESSRMRRRRLRRSGTGYGASCARAGGGQGGAEVATSILTHDSVGVRGGGDDVAKAALVMKLGETCYGITTGEDATERVALVQVRCSHVDKQSSVPVPPATLFLAACFLGDRGTRGVAGDLGRKTFSCPPSCLPLRLLFESIRSFPR</sequence>
<name>B8BBH9_ORYSI</name>
<keyword evidence="3" id="KW-1185">Reference proteome</keyword>
<evidence type="ECO:0000313" key="2">
    <source>
        <dbReference type="EMBL" id="EEC83043.1"/>
    </source>
</evidence>